<dbReference type="PANTHER" id="PTHR42831:SF3">
    <property type="entry name" value="1,2-PHENYLACETYL-COA EPOXIDASE, SUBUNIT D-RELATED"/>
    <property type="match status" value="1"/>
</dbReference>
<sequence>MSTVIPSAVASVSMLDAVREAVAAVDDPEYPDVSIVDLGLLESLDVVGSRATVGLIPTFSGCPALHMIAADVAASVEAVTGIAECVVAWLPGPVWSTDRMSSAAARRLSDEYTVTLRRKDGGLRCPVCGSDAVTDQSMAGPTRCRSIAWCNTCRNPVEVMRTTNLVISIPDGNNQVRGGGA</sequence>
<dbReference type="InterPro" id="IPR002744">
    <property type="entry name" value="MIP18-like"/>
</dbReference>
<dbReference type="Pfam" id="PF23451">
    <property type="entry name" value="Zn_ribbon_PaaD"/>
    <property type="match status" value="1"/>
</dbReference>
<reference evidence="3 4" key="1">
    <citation type="journal article" date="2013" name="Int. J. Syst. Evol. Microbiol.">
        <title>Ilumatobacter nonamiense sp. nov. and Ilumatobacter coccineum sp. nov., isolated from seashore sand.</title>
        <authorList>
            <person name="Matsumoto A."/>
            <person name="Kasai H."/>
            <person name="Matsuo Y."/>
            <person name="Shizuri Y."/>
            <person name="Ichikawa N."/>
            <person name="Fujita N."/>
            <person name="Omura S."/>
            <person name="Takahashi Y."/>
        </authorList>
    </citation>
    <scope>NUCLEOTIDE SEQUENCE [LARGE SCALE GENOMIC DNA]</scope>
    <source>
        <strain evidence="4">NBRC 103263 / KCTC 29153 / YM16-304</strain>
    </source>
</reference>
<dbReference type="OrthoDB" id="3684942at2"/>
<dbReference type="KEGG" id="aym:YM304_03140"/>
<dbReference type="EMBL" id="AP012057">
    <property type="protein sequence ID" value="BAN00628.1"/>
    <property type="molecule type" value="Genomic_DNA"/>
</dbReference>
<dbReference type="SUPFAM" id="SSF117916">
    <property type="entry name" value="Fe-S cluster assembly (FSCA) domain-like"/>
    <property type="match status" value="1"/>
</dbReference>
<evidence type="ECO:0000313" key="4">
    <source>
        <dbReference type="Proteomes" id="UP000011863"/>
    </source>
</evidence>
<keyword evidence="4" id="KW-1185">Reference proteome</keyword>
<feature type="domain" description="PaaD zinc beta ribbon" evidence="2">
    <location>
        <begin position="111"/>
        <end position="160"/>
    </location>
</feature>
<dbReference type="Gene3D" id="3.30.300.130">
    <property type="entry name" value="Fe-S cluster assembly (FSCA)"/>
    <property type="match status" value="1"/>
</dbReference>
<feature type="domain" description="MIP18 family-like" evidence="1">
    <location>
        <begin position="16"/>
        <end position="84"/>
    </location>
</feature>
<accession>A0A6C7E7P9</accession>
<dbReference type="Proteomes" id="UP000011863">
    <property type="component" value="Chromosome"/>
</dbReference>
<dbReference type="InterPro" id="IPR056572">
    <property type="entry name" value="Zn_ribbon_PaaD"/>
</dbReference>
<dbReference type="AlphaFoldDB" id="A0A6C7E7P9"/>
<gene>
    <name evidence="3" type="primary">paaJ</name>
    <name evidence="3" type="synonym">paaD</name>
    <name evidence="3" type="ORF">YM304_03140</name>
</gene>
<protein>
    <submittedName>
        <fullName evidence="3">Putative ring-hydroxylation complex protein PaaJ</fullName>
    </submittedName>
</protein>
<dbReference type="InterPro" id="IPR052339">
    <property type="entry name" value="Fe-S_Maturation_MIP18"/>
</dbReference>
<proteinExistence type="predicted"/>
<organism evidence="3 4">
    <name type="scientific">Ilumatobacter coccineus (strain NBRC 103263 / KCTC 29153 / YM16-304)</name>
    <dbReference type="NCBI Taxonomy" id="1313172"/>
    <lineage>
        <taxon>Bacteria</taxon>
        <taxon>Bacillati</taxon>
        <taxon>Actinomycetota</taxon>
        <taxon>Acidimicrobiia</taxon>
        <taxon>Acidimicrobiales</taxon>
        <taxon>Ilumatobacteraceae</taxon>
        <taxon>Ilumatobacter</taxon>
    </lineage>
</organism>
<evidence type="ECO:0000259" key="1">
    <source>
        <dbReference type="Pfam" id="PF01883"/>
    </source>
</evidence>
<dbReference type="RefSeq" id="WP_015439876.1">
    <property type="nucleotide sequence ID" value="NC_020520.1"/>
</dbReference>
<evidence type="ECO:0000313" key="3">
    <source>
        <dbReference type="EMBL" id="BAN00628.1"/>
    </source>
</evidence>
<evidence type="ECO:0000259" key="2">
    <source>
        <dbReference type="Pfam" id="PF23451"/>
    </source>
</evidence>
<dbReference type="InterPro" id="IPR034904">
    <property type="entry name" value="FSCA_dom_sf"/>
</dbReference>
<name>A0A6C7E7P9_ILUCY</name>
<dbReference type="PANTHER" id="PTHR42831">
    <property type="entry name" value="FE-S PROTEIN MATURATION AUXILIARY FACTOR YITW"/>
    <property type="match status" value="1"/>
</dbReference>
<dbReference type="Pfam" id="PF01883">
    <property type="entry name" value="FeS_assembly_P"/>
    <property type="match status" value="1"/>
</dbReference>